<accession>A0ABV0TRN9</accession>
<dbReference type="Pfam" id="PF00413">
    <property type="entry name" value="Peptidase_M10"/>
    <property type="match status" value="1"/>
</dbReference>
<dbReference type="InterPro" id="IPR001818">
    <property type="entry name" value="Pept_M10_metallopeptidase"/>
</dbReference>
<protein>
    <recommendedName>
        <fullName evidence="5">Peptidase M10 metallopeptidase domain-containing protein</fullName>
    </recommendedName>
</protein>
<gene>
    <name evidence="6" type="ORF">ILYODFUR_036881</name>
</gene>
<keyword evidence="1" id="KW-0645">Protease</keyword>
<dbReference type="InterPro" id="IPR024079">
    <property type="entry name" value="MetalloPept_cat_dom_sf"/>
</dbReference>
<keyword evidence="3" id="KW-0378">Hydrolase</keyword>
<reference evidence="6 7" key="1">
    <citation type="submission" date="2021-06" db="EMBL/GenBank/DDBJ databases">
        <authorList>
            <person name="Palmer J.M."/>
        </authorList>
    </citation>
    <scope>NUCLEOTIDE SEQUENCE [LARGE SCALE GENOMIC DNA]</scope>
    <source>
        <strain evidence="7">if_2019</strain>
        <tissue evidence="6">Muscle</tissue>
    </source>
</reference>
<dbReference type="Gene3D" id="3.40.390.10">
    <property type="entry name" value="Collagenase (Catalytic Domain)"/>
    <property type="match status" value="1"/>
</dbReference>
<evidence type="ECO:0000256" key="2">
    <source>
        <dbReference type="ARBA" id="ARBA00022723"/>
    </source>
</evidence>
<evidence type="ECO:0000256" key="1">
    <source>
        <dbReference type="ARBA" id="ARBA00022670"/>
    </source>
</evidence>
<evidence type="ECO:0000313" key="7">
    <source>
        <dbReference type="Proteomes" id="UP001482620"/>
    </source>
</evidence>
<dbReference type="Proteomes" id="UP001482620">
    <property type="component" value="Unassembled WGS sequence"/>
</dbReference>
<evidence type="ECO:0000256" key="3">
    <source>
        <dbReference type="ARBA" id="ARBA00022801"/>
    </source>
</evidence>
<keyword evidence="7" id="KW-1185">Reference proteome</keyword>
<proteinExistence type="predicted"/>
<keyword evidence="2" id="KW-0479">Metal-binding</keyword>
<evidence type="ECO:0000259" key="5">
    <source>
        <dbReference type="Pfam" id="PF00413"/>
    </source>
</evidence>
<keyword evidence="4" id="KW-0862">Zinc</keyword>
<sequence>MAPFYQYMDTENFKLPQDDLQGIQKIYGNAVHYNLFLNIKSSRSNPRWHRGWQPRGFALSFSEQSGLQRVSSGLTFPLSRTYTGPGSGKGQLKSLQNPQTLNNKLFRLLPKTSCHRDSFFPQAVSLMNT</sequence>
<comment type="caution">
    <text evidence="6">The sequence shown here is derived from an EMBL/GenBank/DDBJ whole genome shotgun (WGS) entry which is preliminary data.</text>
</comment>
<dbReference type="EMBL" id="JAHRIQ010042520">
    <property type="protein sequence ID" value="MEQ2234972.1"/>
    <property type="molecule type" value="Genomic_DNA"/>
</dbReference>
<organism evidence="6 7">
    <name type="scientific">Ilyodon furcidens</name>
    <name type="common">goldbreast splitfin</name>
    <dbReference type="NCBI Taxonomy" id="33524"/>
    <lineage>
        <taxon>Eukaryota</taxon>
        <taxon>Metazoa</taxon>
        <taxon>Chordata</taxon>
        <taxon>Craniata</taxon>
        <taxon>Vertebrata</taxon>
        <taxon>Euteleostomi</taxon>
        <taxon>Actinopterygii</taxon>
        <taxon>Neopterygii</taxon>
        <taxon>Teleostei</taxon>
        <taxon>Neoteleostei</taxon>
        <taxon>Acanthomorphata</taxon>
        <taxon>Ovalentaria</taxon>
        <taxon>Atherinomorphae</taxon>
        <taxon>Cyprinodontiformes</taxon>
        <taxon>Goodeidae</taxon>
        <taxon>Ilyodon</taxon>
    </lineage>
</organism>
<evidence type="ECO:0000256" key="4">
    <source>
        <dbReference type="ARBA" id="ARBA00022833"/>
    </source>
</evidence>
<evidence type="ECO:0000313" key="6">
    <source>
        <dbReference type="EMBL" id="MEQ2234972.1"/>
    </source>
</evidence>
<feature type="domain" description="Peptidase M10 metallopeptidase" evidence="5">
    <location>
        <begin position="1"/>
        <end position="28"/>
    </location>
</feature>
<name>A0ABV0TRN9_9TELE</name>